<organism evidence="2 3">
    <name type="scientific">Shewanella fodinae</name>
    <dbReference type="NCBI Taxonomy" id="552357"/>
    <lineage>
        <taxon>Bacteria</taxon>
        <taxon>Pseudomonadati</taxon>
        <taxon>Pseudomonadota</taxon>
        <taxon>Gammaproteobacteria</taxon>
        <taxon>Alteromonadales</taxon>
        <taxon>Shewanellaceae</taxon>
        <taxon>Shewanella</taxon>
    </lineage>
</organism>
<reference evidence="2 3" key="1">
    <citation type="submission" date="2019-03" db="EMBL/GenBank/DDBJ databases">
        <title>Freshwater and sediment microbial communities from various areas in North America, analyzing microbe dynamics in response to fracking.</title>
        <authorList>
            <person name="Lamendella R."/>
        </authorList>
    </citation>
    <scope>NUCLEOTIDE SEQUENCE [LARGE SCALE GENOMIC DNA]</scope>
    <source>
        <strain evidence="2 3">74A</strain>
    </source>
</reference>
<dbReference type="AlphaFoldDB" id="A0A4R2F0H4"/>
<dbReference type="RefSeq" id="WP_133040601.1">
    <property type="nucleotide sequence ID" value="NZ_SLWF01000050.1"/>
</dbReference>
<evidence type="ECO:0000313" key="3">
    <source>
        <dbReference type="Proteomes" id="UP000294832"/>
    </source>
</evidence>
<feature type="domain" description="Peptidase C14 caspase" evidence="1">
    <location>
        <begin position="3"/>
        <end position="237"/>
    </location>
</feature>
<protein>
    <recommendedName>
        <fullName evidence="1">Peptidase C14 caspase domain-containing protein</fullName>
    </recommendedName>
</protein>
<dbReference type="Pfam" id="PF00656">
    <property type="entry name" value="Peptidase_C14"/>
    <property type="match status" value="1"/>
</dbReference>
<evidence type="ECO:0000313" key="2">
    <source>
        <dbReference type="EMBL" id="TCN76973.1"/>
    </source>
</evidence>
<name>A0A4R2F0H4_9GAMM</name>
<dbReference type="EMBL" id="SLWF01000050">
    <property type="protein sequence ID" value="TCN76973.1"/>
    <property type="molecule type" value="Genomic_DNA"/>
</dbReference>
<accession>A0A4R2F0H4</accession>
<dbReference type="InterPro" id="IPR011600">
    <property type="entry name" value="Pept_C14_caspase"/>
</dbReference>
<keyword evidence="3" id="KW-1185">Reference proteome</keyword>
<dbReference type="Proteomes" id="UP000294832">
    <property type="component" value="Unassembled WGS sequence"/>
</dbReference>
<dbReference type="GO" id="GO:0006508">
    <property type="term" value="P:proteolysis"/>
    <property type="evidence" value="ECO:0007669"/>
    <property type="project" value="InterPro"/>
</dbReference>
<sequence>MNKKVLIISNPGEPGAENYCEGVNVDVDQYISYFKSPLGGAWYSSEILHLNRPTASEVKNAVNDLAALDYSLVLFCGHGWYSSIDRATILELRKGQQLSEMELKKGGGKRTILLDCCREVHEESILKAAMESCSMDRKANVLSAAECRRYYEESISLASNGLVVTHACAINETAGDSATYGGYYSGSLRECAADWLKNNHTNLSKSYSAFSIVAAHEKACGLVRNMSGERQNPQIEKPRSDPYFPFAIVA</sequence>
<comment type="caution">
    <text evidence="2">The sequence shown here is derived from an EMBL/GenBank/DDBJ whole genome shotgun (WGS) entry which is preliminary data.</text>
</comment>
<dbReference type="GO" id="GO:0004197">
    <property type="term" value="F:cysteine-type endopeptidase activity"/>
    <property type="evidence" value="ECO:0007669"/>
    <property type="project" value="InterPro"/>
</dbReference>
<proteinExistence type="predicted"/>
<gene>
    <name evidence="2" type="ORF">EDC91_15010</name>
</gene>
<evidence type="ECO:0000259" key="1">
    <source>
        <dbReference type="Pfam" id="PF00656"/>
    </source>
</evidence>
<dbReference type="OrthoDB" id="639945at2"/>